<dbReference type="EMBL" id="JAIOIV010000072">
    <property type="protein sequence ID" value="MBZ0156235.1"/>
    <property type="molecule type" value="Genomic_DNA"/>
</dbReference>
<dbReference type="GO" id="GO:0003700">
    <property type="term" value="F:DNA-binding transcription factor activity"/>
    <property type="evidence" value="ECO:0007669"/>
    <property type="project" value="TreeGrafter"/>
</dbReference>
<dbReference type="InterPro" id="IPR014710">
    <property type="entry name" value="RmlC-like_jellyroll"/>
</dbReference>
<sequence>MHNADDRRLIRVPSARSTPSGKRPLSRSREARNERLVRTTPLFDCLSDEEFGALRHICHERHFPKGKVILSEEDTYHYMYIVLSGKVKAVHFSPDGKEHILAIHKRGDFFGEMALLDGKTSPASVVAMEDSEIVLISGSDFQGHLLQSRKVCEQLIFLLCARLRESWMVLKVLSLPEAAQRVRAVLRMVSLHHGAQDSRGTIITVKLTHQDIAGYASVSRETVTRILNRLIREGEIEILENRSILLKPSFVS</sequence>
<evidence type="ECO:0000256" key="1">
    <source>
        <dbReference type="ARBA" id="ARBA00023015"/>
    </source>
</evidence>
<evidence type="ECO:0000256" key="3">
    <source>
        <dbReference type="ARBA" id="ARBA00023163"/>
    </source>
</evidence>
<dbReference type="InterPro" id="IPR050397">
    <property type="entry name" value="Env_Response_Regulators"/>
</dbReference>
<dbReference type="Gene3D" id="2.60.120.10">
    <property type="entry name" value="Jelly Rolls"/>
    <property type="match status" value="1"/>
</dbReference>
<dbReference type="InterPro" id="IPR036390">
    <property type="entry name" value="WH_DNA-bd_sf"/>
</dbReference>
<dbReference type="CDD" id="cd00092">
    <property type="entry name" value="HTH_CRP"/>
    <property type="match status" value="1"/>
</dbReference>
<protein>
    <submittedName>
        <fullName evidence="7">Crp/Fnr family transcriptional regulator</fullName>
    </submittedName>
</protein>
<dbReference type="PROSITE" id="PS51063">
    <property type="entry name" value="HTH_CRP_2"/>
    <property type="match status" value="1"/>
</dbReference>
<evidence type="ECO:0000259" key="6">
    <source>
        <dbReference type="PROSITE" id="PS51063"/>
    </source>
</evidence>
<dbReference type="Pfam" id="PF00027">
    <property type="entry name" value="cNMP_binding"/>
    <property type="match status" value="1"/>
</dbReference>
<feature type="domain" description="Cyclic nucleotide-binding" evidence="5">
    <location>
        <begin position="42"/>
        <end position="142"/>
    </location>
</feature>
<proteinExistence type="predicted"/>
<dbReference type="PRINTS" id="PR00034">
    <property type="entry name" value="HTHCRP"/>
</dbReference>
<dbReference type="Gene3D" id="1.10.10.10">
    <property type="entry name" value="Winged helix-like DNA-binding domain superfamily/Winged helix DNA-binding domain"/>
    <property type="match status" value="1"/>
</dbReference>
<feature type="domain" description="HTH crp-type" evidence="6">
    <location>
        <begin position="176"/>
        <end position="249"/>
    </location>
</feature>
<dbReference type="InterPro" id="IPR012318">
    <property type="entry name" value="HTH_CRP"/>
</dbReference>
<evidence type="ECO:0000259" key="5">
    <source>
        <dbReference type="PROSITE" id="PS50042"/>
    </source>
</evidence>
<feature type="region of interest" description="Disordered" evidence="4">
    <location>
        <begin position="1"/>
        <end position="31"/>
    </location>
</feature>
<dbReference type="InterPro" id="IPR000595">
    <property type="entry name" value="cNMP-bd_dom"/>
</dbReference>
<dbReference type="InterPro" id="IPR018490">
    <property type="entry name" value="cNMP-bd_dom_sf"/>
</dbReference>
<reference evidence="7" key="2">
    <citation type="submission" date="2021-08" db="EMBL/GenBank/DDBJ databases">
        <authorList>
            <person name="Dalcin Martins P."/>
        </authorList>
    </citation>
    <scope>NUCLEOTIDE SEQUENCE</scope>
    <source>
        <strain evidence="7">MAG_39</strain>
    </source>
</reference>
<accession>A0A953JCT2</accession>
<name>A0A953JCT2_9BACT</name>
<dbReference type="SMART" id="SM00419">
    <property type="entry name" value="HTH_CRP"/>
    <property type="match status" value="1"/>
</dbReference>
<dbReference type="PROSITE" id="PS50042">
    <property type="entry name" value="CNMP_BINDING_3"/>
    <property type="match status" value="1"/>
</dbReference>
<dbReference type="SUPFAM" id="SSF51206">
    <property type="entry name" value="cAMP-binding domain-like"/>
    <property type="match status" value="1"/>
</dbReference>
<organism evidence="7 8">
    <name type="scientific">Candidatus Nitrobium versatile</name>
    <dbReference type="NCBI Taxonomy" id="2884831"/>
    <lineage>
        <taxon>Bacteria</taxon>
        <taxon>Pseudomonadati</taxon>
        <taxon>Nitrospirota</taxon>
        <taxon>Nitrospiria</taxon>
        <taxon>Nitrospirales</taxon>
        <taxon>Nitrospiraceae</taxon>
        <taxon>Candidatus Nitrobium</taxon>
    </lineage>
</organism>
<dbReference type="Pfam" id="PF13545">
    <property type="entry name" value="HTH_Crp_2"/>
    <property type="match status" value="1"/>
</dbReference>
<evidence type="ECO:0000256" key="4">
    <source>
        <dbReference type="SAM" id="MobiDB-lite"/>
    </source>
</evidence>
<dbReference type="GO" id="GO:0005829">
    <property type="term" value="C:cytosol"/>
    <property type="evidence" value="ECO:0007669"/>
    <property type="project" value="TreeGrafter"/>
</dbReference>
<comment type="caution">
    <text evidence="7">The sequence shown here is derived from an EMBL/GenBank/DDBJ whole genome shotgun (WGS) entry which is preliminary data.</text>
</comment>
<dbReference type="Proteomes" id="UP000705867">
    <property type="component" value="Unassembled WGS sequence"/>
</dbReference>
<dbReference type="AlphaFoldDB" id="A0A953JCT2"/>
<evidence type="ECO:0000256" key="2">
    <source>
        <dbReference type="ARBA" id="ARBA00023125"/>
    </source>
</evidence>
<gene>
    <name evidence="7" type="ORF">K8I29_08515</name>
</gene>
<dbReference type="CDD" id="cd00038">
    <property type="entry name" value="CAP_ED"/>
    <property type="match status" value="1"/>
</dbReference>
<evidence type="ECO:0000313" key="8">
    <source>
        <dbReference type="Proteomes" id="UP000705867"/>
    </source>
</evidence>
<dbReference type="SMART" id="SM00100">
    <property type="entry name" value="cNMP"/>
    <property type="match status" value="1"/>
</dbReference>
<reference evidence="7" key="1">
    <citation type="journal article" date="2021" name="bioRxiv">
        <title>Unraveling nitrogen, sulfur and carbon metabolic pathways and microbial community transcriptional responses to substrate deprivation and toxicity stresses in a bioreactor mimicking anoxic brackish coastal sediment conditions.</title>
        <authorList>
            <person name="Martins P.D."/>
            <person name="Echeveste M.J."/>
            <person name="Arshad A."/>
            <person name="Kurth J."/>
            <person name="Ouboter H."/>
            <person name="Jetten M.S.M."/>
            <person name="Welte C.U."/>
        </authorList>
    </citation>
    <scope>NUCLEOTIDE SEQUENCE</scope>
    <source>
        <strain evidence="7">MAG_39</strain>
    </source>
</reference>
<dbReference type="PANTHER" id="PTHR24567:SF68">
    <property type="entry name" value="DNA-BINDING TRANSCRIPTIONAL DUAL REGULATOR CRP"/>
    <property type="match status" value="1"/>
</dbReference>
<dbReference type="PANTHER" id="PTHR24567">
    <property type="entry name" value="CRP FAMILY TRANSCRIPTIONAL REGULATORY PROTEIN"/>
    <property type="match status" value="1"/>
</dbReference>
<dbReference type="GO" id="GO:0003677">
    <property type="term" value="F:DNA binding"/>
    <property type="evidence" value="ECO:0007669"/>
    <property type="project" value="UniProtKB-KW"/>
</dbReference>
<keyword evidence="3" id="KW-0804">Transcription</keyword>
<dbReference type="SUPFAM" id="SSF46785">
    <property type="entry name" value="Winged helix' DNA-binding domain"/>
    <property type="match status" value="1"/>
</dbReference>
<keyword evidence="2" id="KW-0238">DNA-binding</keyword>
<dbReference type="InterPro" id="IPR036388">
    <property type="entry name" value="WH-like_DNA-bd_sf"/>
</dbReference>
<keyword evidence="1" id="KW-0805">Transcription regulation</keyword>
<evidence type="ECO:0000313" key="7">
    <source>
        <dbReference type="EMBL" id="MBZ0156235.1"/>
    </source>
</evidence>